<dbReference type="InterPro" id="IPR008183">
    <property type="entry name" value="Aldose_1/G6P_1-epimerase"/>
</dbReference>
<evidence type="ECO:0000313" key="1">
    <source>
        <dbReference type="EMBL" id="KMS53902.1"/>
    </source>
</evidence>
<evidence type="ECO:0000313" key="2">
    <source>
        <dbReference type="Proteomes" id="UP000052232"/>
    </source>
</evidence>
<dbReference type="InterPro" id="IPR014718">
    <property type="entry name" value="GH-type_carb-bd"/>
</dbReference>
<dbReference type="STRING" id="1420583.V473_16950"/>
<dbReference type="InterPro" id="IPR011013">
    <property type="entry name" value="Gal_mutarotase_sf_dom"/>
</dbReference>
<sequence>MRHAPSRRRYVLSRSDARLTIASSTLSAAIDPIGAELWSLQDAAGREMMTNADPRWWTGHAPLLFPFVGRSRGDVYRLDGQDYPMPQHGFARRSVFLPIEQDDNHLLLRLEADHETRAVYPFDFRLDMAFACEGATLRMTATVTNRGETAMPFSFGYHPAFAWPLPYGGTVEDHRILFEAPEPAPIRKVGSEPGLIAHEPCPSPVNGDTLVPTYALFDGDALIWDDLASRSLTWGVPGQPHLKIDFPDTPWLGLWQKPGAHYLCVEPWAGMADLVGFTGDVWDKQGIMALLPGDHRSFRMDVTLVSP</sequence>
<dbReference type="GO" id="GO:0030246">
    <property type="term" value="F:carbohydrate binding"/>
    <property type="evidence" value="ECO:0007669"/>
    <property type="project" value="InterPro"/>
</dbReference>
<dbReference type="PATRIC" id="fig|1420583.3.peg.3192"/>
<dbReference type="EMBL" id="JACT01000004">
    <property type="protein sequence ID" value="KMS53902.1"/>
    <property type="molecule type" value="Genomic_DNA"/>
</dbReference>
<dbReference type="Gene3D" id="2.70.98.10">
    <property type="match status" value="1"/>
</dbReference>
<dbReference type="GO" id="GO:0016853">
    <property type="term" value="F:isomerase activity"/>
    <property type="evidence" value="ECO:0007669"/>
    <property type="project" value="InterPro"/>
</dbReference>
<dbReference type="Proteomes" id="UP000052232">
    <property type="component" value="Unassembled WGS sequence"/>
</dbReference>
<dbReference type="Pfam" id="PF01263">
    <property type="entry name" value="Aldose_epim"/>
    <property type="match status" value="1"/>
</dbReference>
<dbReference type="CDD" id="cd09024">
    <property type="entry name" value="Aldose_epim_lacX"/>
    <property type="match status" value="1"/>
</dbReference>
<protein>
    <submittedName>
        <fullName evidence="1">Aldose 1-epimerase</fullName>
    </submittedName>
</protein>
<keyword evidence="2" id="KW-1185">Reference proteome</keyword>
<dbReference type="InterPro" id="IPR037481">
    <property type="entry name" value="LacX"/>
</dbReference>
<dbReference type="GO" id="GO:0005975">
    <property type="term" value="P:carbohydrate metabolic process"/>
    <property type="evidence" value="ECO:0007669"/>
    <property type="project" value="InterPro"/>
</dbReference>
<organism evidence="1 2">
    <name type="scientific">Sphingobium cupriresistens LL01</name>
    <dbReference type="NCBI Taxonomy" id="1420583"/>
    <lineage>
        <taxon>Bacteria</taxon>
        <taxon>Pseudomonadati</taxon>
        <taxon>Pseudomonadota</taxon>
        <taxon>Alphaproteobacteria</taxon>
        <taxon>Sphingomonadales</taxon>
        <taxon>Sphingomonadaceae</taxon>
        <taxon>Sphingobium</taxon>
    </lineage>
</organism>
<dbReference type="SUPFAM" id="SSF74650">
    <property type="entry name" value="Galactose mutarotase-like"/>
    <property type="match status" value="1"/>
</dbReference>
<reference evidence="1 2" key="1">
    <citation type="journal article" date="2015" name="G3 (Bethesda)">
        <title>Insights into Ongoing Evolution of the Hexachlorocyclohexane Catabolic Pathway from Comparative Genomics of Ten Sphingomonadaceae Strains.</title>
        <authorList>
            <person name="Pearce S.L."/>
            <person name="Oakeshott J.G."/>
            <person name="Pandey G."/>
        </authorList>
    </citation>
    <scope>NUCLEOTIDE SEQUENCE [LARGE SCALE GENOMIC DNA]</scope>
    <source>
        <strain evidence="1 2">LL01</strain>
    </source>
</reference>
<comment type="caution">
    <text evidence="1">The sequence shown here is derived from an EMBL/GenBank/DDBJ whole genome shotgun (WGS) entry which is preliminary data.</text>
</comment>
<name>A0A0J7XQB7_9SPHN</name>
<dbReference type="AlphaFoldDB" id="A0A0J7XQB7"/>
<gene>
    <name evidence="1" type="ORF">V473_16950</name>
</gene>
<proteinExistence type="predicted"/>
<accession>A0A0J7XQB7</accession>